<dbReference type="SUPFAM" id="SSF53756">
    <property type="entry name" value="UDP-Glycosyltransferase/glycogen phosphorylase"/>
    <property type="match status" value="1"/>
</dbReference>
<evidence type="ECO:0000256" key="3">
    <source>
        <dbReference type="RuleBase" id="RU003718"/>
    </source>
</evidence>
<name>A0A7N0UG89_KALFE</name>
<evidence type="ECO:0000313" key="7">
    <source>
        <dbReference type="Proteomes" id="UP000594263"/>
    </source>
</evidence>
<dbReference type="OMA" id="LQYWIIS"/>
<feature type="transmembrane region" description="Helical" evidence="5">
    <location>
        <begin position="133"/>
        <end position="152"/>
    </location>
</feature>
<dbReference type="AlphaFoldDB" id="A0A7N0UG89"/>
<dbReference type="PROSITE" id="PS00375">
    <property type="entry name" value="UDPGT"/>
    <property type="match status" value="1"/>
</dbReference>
<dbReference type="CDD" id="cd03784">
    <property type="entry name" value="GT1_Gtf-like"/>
    <property type="match status" value="1"/>
</dbReference>
<dbReference type="Gramene" id="Kaladp0067s0053.1.v1.1">
    <property type="protein sequence ID" value="Kaladp0067s0053.1.v1.1.CDS.1"/>
    <property type="gene ID" value="Kaladp0067s0053.v1.1"/>
</dbReference>
<dbReference type="InterPro" id="IPR002213">
    <property type="entry name" value="UDP_glucos_trans"/>
</dbReference>
<proteinExistence type="inferred from homology"/>
<keyword evidence="5" id="KW-0472">Membrane</keyword>
<dbReference type="PANTHER" id="PTHR48049">
    <property type="entry name" value="GLYCOSYLTRANSFERASE"/>
    <property type="match status" value="1"/>
</dbReference>
<dbReference type="Gene3D" id="3.40.50.2000">
    <property type="entry name" value="Glycogen Phosphorylase B"/>
    <property type="match status" value="2"/>
</dbReference>
<reference evidence="6" key="1">
    <citation type="submission" date="2021-01" db="UniProtKB">
        <authorList>
            <consortium name="EnsemblPlants"/>
        </authorList>
    </citation>
    <scope>IDENTIFICATION</scope>
</reference>
<protein>
    <recommendedName>
        <fullName evidence="4">Glycosyltransferase</fullName>
        <ecNumber evidence="4">2.4.1.-</ecNumber>
    </recommendedName>
</protein>
<dbReference type="PANTHER" id="PTHR48049:SF84">
    <property type="entry name" value="UDP-GLYCOSYLTRANSFERASE 79A6"/>
    <property type="match status" value="1"/>
</dbReference>
<keyword evidence="3" id="KW-0328">Glycosyltransferase</keyword>
<keyword evidence="2 3" id="KW-0808">Transferase</keyword>
<evidence type="ECO:0000256" key="5">
    <source>
        <dbReference type="SAM" id="Phobius"/>
    </source>
</evidence>
<evidence type="ECO:0000256" key="2">
    <source>
        <dbReference type="ARBA" id="ARBA00022679"/>
    </source>
</evidence>
<keyword evidence="5" id="KW-0812">Transmembrane</keyword>
<evidence type="ECO:0000313" key="6">
    <source>
        <dbReference type="EnsemblPlants" id="Kaladp0067s0053.1.v1.1.CDS.1"/>
    </source>
</evidence>
<keyword evidence="5" id="KW-1133">Transmembrane helix</keyword>
<dbReference type="EC" id="2.4.1.-" evidence="4"/>
<evidence type="ECO:0000256" key="4">
    <source>
        <dbReference type="RuleBase" id="RU362057"/>
    </source>
</evidence>
<dbReference type="InterPro" id="IPR035595">
    <property type="entry name" value="UDP_glycos_trans_CS"/>
</dbReference>
<sequence>MAGEQQHNKHLHIAMFPWFAVGHIKPYMHLSNKLAEQGHQISFFLPSKTLPLVSSSNAHPDLITLIPIPLPRVPGLDPNVQTTADCDFATHHLLATAFDATSPFIESSLHKLKPDVVLYDFAYWLPQVAKRTGALAVAFTIVCCAAIAHLLIPRRKEDITVADVCHVPEDFPHADLTLLKHEALVTCTLYATPFGQGVSVMERITNGLMNSEAILFKTCREMDGRYLDYIEKVSKKVVMAAGPTLPVPPSTPLKEDLAVWLGKFKPKSVVYCAFGSEWVLCLDQFQELLLGIELTGLPFLIALKPPVEAESLEAAMPEGFKQRTEERGVVTGEWVQQQQILAHESVGCFVTHCGSGSITEGLISECQLVLAPQAGDQPITARVMSQDLRVGVEIEEGDEDGLFDLHGVCRAIERVMNTENGIGKEVKINHDKWRRVLLSPGLEKTYLDEFVMKLKQLISSQ</sequence>
<dbReference type="Proteomes" id="UP000594263">
    <property type="component" value="Unplaced"/>
</dbReference>
<dbReference type="InterPro" id="IPR050481">
    <property type="entry name" value="UDP-glycosyltransf_plant"/>
</dbReference>
<evidence type="ECO:0000256" key="1">
    <source>
        <dbReference type="ARBA" id="ARBA00009995"/>
    </source>
</evidence>
<accession>A0A7N0UG89</accession>
<dbReference type="EnsemblPlants" id="Kaladp0067s0053.1.v1.1">
    <property type="protein sequence ID" value="Kaladp0067s0053.1.v1.1.CDS.1"/>
    <property type="gene ID" value="Kaladp0067s0053.v1.1"/>
</dbReference>
<dbReference type="GO" id="GO:0035251">
    <property type="term" value="F:UDP-glucosyltransferase activity"/>
    <property type="evidence" value="ECO:0007669"/>
    <property type="project" value="InterPro"/>
</dbReference>
<keyword evidence="7" id="KW-1185">Reference proteome</keyword>
<dbReference type="Pfam" id="PF00201">
    <property type="entry name" value="UDPGT"/>
    <property type="match status" value="1"/>
</dbReference>
<organism evidence="6 7">
    <name type="scientific">Kalanchoe fedtschenkoi</name>
    <name type="common">Lavender scallops</name>
    <name type="synonym">South American air plant</name>
    <dbReference type="NCBI Taxonomy" id="63787"/>
    <lineage>
        <taxon>Eukaryota</taxon>
        <taxon>Viridiplantae</taxon>
        <taxon>Streptophyta</taxon>
        <taxon>Embryophyta</taxon>
        <taxon>Tracheophyta</taxon>
        <taxon>Spermatophyta</taxon>
        <taxon>Magnoliopsida</taxon>
        <taxon>eudicotyledons</taxon>
        <taxon>Gunneridae</taxon>
        <taxon>Pentapetalae</taxon>
        <taxon>Saxifragales</taxon>
        <taxon>Crassulaceae</taxon>
        <taxon>Kalanchoe</taxon>
    </lineage>
</organism>
<comment type="similarity">
    <text evidence="1 3">Belongs to the UDP-glycosyltransferase family.</text>
</comment>
<dbReference type="FunFam" id="3.40.50.2000:FF:000037">
    <property type="entry name" value="Glycosyltransferase"/>
    <property type="match status" value="1"/>
</dbReference>